<feature type="compositionally biased region" description="Basic residues" evidence="1">
    <location>
        <begin position="22"/>
        <end position="55"/>
    </location>
</feature>
<feature type="compositionally biased region" description="Basic and acidic residues" evidence="1">
    <location>
        <begin position="1"/>
        <end position="10"/>
    </location>
</feature>
<feature type="region of interest" description="Disordered" evidence="1">
    <location>
        <begin position="1"/>
        <end position="72"/>
    </location>
</feature>
<proteinExistence type="predicted"/>
<evidence type="ECO:0000256" key="1">
    <source>
        <dbReference type="SAM" id="MobiDB-lite"/>
    </source>
</evidence>
<protein>
    <submittedName>
        <fullName evidence="2">Uncharacterized protein</fullName>
    </submittedName>
</protein>
<organism evidence="2">
    <name type="scientific">uncultured Nocardioidaceae bacterium</name>
    <dbReference type="NCBI Taxonomy" id="253824"/>
    <lineage>
        <taxon>Bacteria</taxon>
        <taxon>Bacillati</taxon>
        <taxon>Actinomycetota</taxon>
        <taxon>Actinomycetes</taxon>
        <taxon>Propionibacteriales</taxon>
        <taxon>Nocardioidaceae</taxon>
        <taxon>environmental samples</taxon>
    </lineage>
</organism>
<dbReference type="AlphaFoldDB" id="A0A6J4MRC7"/>
<accession>A0A6J4MRC7</accession>
<feature type="non-terminal residue" evidence="2">
    <location>
        <position position="72"/>
    </location>
</feature>
<gene>
    <name evidence="2" type="ORF">AVDCRST_MAG36-3126</name>
</gene>
<evidence type="ECO:0000313" key="2">
    <source>
        <dbReference type="EMBL" id="CAA9366510.1"/>
    </source>
</evidence>
<feature type="non-terminal residue" evidence="2">
    <location>
        <position position="1"/>
    </location>
</feature>
<dbReference type="EMBL" id="CADCUH010000198">
    <property type="protein sequence ID" value="CAA9366510.1"/>
    <property type="molecule type" value="Genomic_DNA"/>
</dbReference>
<name>A0A6J4MRC7_9ACTN</name>
<sequence length="72" mass="8323">DRARAADRRQHPQRRPPPVRARGARCPRRRRRRPHGLPGPRLRRHAGRRCRRRDRCPRGDAQGPGGALARDG</sequence>
<reference evidence="2" key="1">
    <citation type="submission" date="2020-02" db="EMBL/GenBank/DDBJ databases">
        <authorList>
            <person name="Meier V. D."/>
        </authorList>
    </citation>
    <scope>NUCLEOTIDE SEQUENCE</scope>
    <source>
        <strain evidence="2">AVDCRST_MAG36</strain>
    </source>
</reference>